<dbReference type="Pfam" id="PF00698">
    <property type="entry name" value="Acyl_transf_1"/>
    <property type="match status" value="1"/>
</dbReference>
<evidence type="ECO:0000259" key="7">
    <source>
        <dbReference type="PROSITE" id="PS52004"/>
    </source>
</evidence>
<accession>A0A0L8LWQ1</accession>
<dbReference type="SUPFAM" id="SSF52151">
    <property type="entry name" value="FabD/lysophospholipase-like"/>
    <property type="match status" value="1"/>
</dbReference>
<dbReference type="GO" id="GO:0004315">
    <property type="term" value="F:3-oxoacyl-[acyl-carrier-protein] synthase activity"/>
    <property type="evidence" value="ECO:0007669"/>
    <property type="project" value="InterPro"/>
</dbReference>
<dbReference type="InterPro" id="IPR018201">
    <property type="entry name" value="Ketoacyl_synth_AS"/>
</dbReference>
<evidence type="ECO:0000256" key="5">
    <source>
        <dbReference type="ARBA" id="ARBA00023315"/>
    </source>
</evidence>
<dbReference type="RefSeq" id="WP_053190375.1">
    <property type="nucleotide sequence ID" value="NZ_KQ949000.1"/>
</dbReference>
<keyword evidence="2" id="KW-0597">Phosphoprotein</keyword>
<dbReference type="Pfam" id="PF00550">
    <property type="entry name" value="PP-binding"/>
    <property type="match status" value="2"/>
</dbReference>
<feature type="domain" description="Carrier" evidence="6">
    <location>
        <begin position="982"/>
        <end position="1059"/>
    </location>
</feature>
<dbReference type="PANTHER" id="PTHR43775:SF37">
    <property type="entry name" value="SI:DKEY-61P9.11"/>
    <property type="match status" value="1"/>
</dbReference>
<dbReference type="SUPFAM" id="SSF55048">
    <property type="entry name" value="Probable ACP-binding domain of malonyl-CoA ACP transacylase"/>
    <property type="match status" value="1"/>
</dbReference>
<dbReference type="SUPFAM" id="SSF53474">
    <property type="entry name" value="alpha/beta-Hydrolases"/>
    <property type="match status" value="1"/>
</dbReference>
<dbReference type="eggNOG" id="COG3319">
    <property type="taxonomic scope" value="Bacteria"/>
</dbReference>
<dbReference type="SMART" id="SM00824">
    <property type="entry name" value="PKS_TE"/>
    <property type="match status" value="1"/>
</dbReference>
<dbReference type="InterPro" id="IPR029058">
    <property type="entry name" value="AB_hydrolase_fold"/>
</dbReference>
<dbReference type="Gene3D" id="1.10.1200.10">
    <property type="entry name" value="ACP-like"/>
    <property type="match status" value="2"/>
</dbReference>
<keyword evidence="1" id="KW-0596">Phosphopantetheine</keyword>
<dbReference type="Pfam" id="PF00975">
    <property type="entry name" value="Thioesterase"/>
    <property type="match status" value="1"/>
</dbReference>
<dbReference type="Pfam" id="PF16197">
    <property type="entry name" value="KAsynt_C_assoc"/>
    <property type="match status" value="1"/>
</dbReference>
<dbReference type="InterPro" id="IPR020841">
    <property type="entry name" value="PKS_Beta-ketoAc_synthase_dom"/>
</dbReference>
<dbReference type="InterPro" id="IPR020802">
    <property type="entry name" value="TesA-like"/>
</dbReference>
<dbReference type="Gene3D" id="3.40.366.10">
    <property type="entry name" value="Malonyl-Coenzyme A Acyl Carrier Protein, domain 2"/>
    <property type="match status" value="1"/>
</dbReference>
<dbReference type="GO" id="GO:0031177">
    <property type="term" value="F:phosphopantetheine binding"/>
    <property type="evidence" value="ECO:0007669"/>
    <property type="project" value="InterPro"/>
</dbReference>
<dbReference type="SMART" id="SM00823">
    <property type="entry name" value="PKS_PP"/>
    <property type="match status" value="2"/>
</dbReference>
<dbReference type="OrthoDB" id="9778690at2"/>
<dbReference type="STRING" id="67356.AQJ84_32255"/>
<dbReference type="GO" id="GO:0005737">
    <property type="term" value="C:cytoplasm"/>
    <property type="evidence" value="ECO:0007669"/>
    <property type="project" value="TreeGrafter"/>
</dbReference>
<dbReference type="InterPro" id="IPR016036">
    <property type="entry name" value="Malonyl_transacylase_ACP-bd"/>
</dbReference>
<dbReference type="PROSITE" id="PS50075">
    <property type="entry name" value="CARRIER"/>
    <property type="match status" value="2"/>
</dbReference>
<feature type="domain" description="Ketosynthase family 3 (KS3)" evidence="7">
    <location>
        <begin position="96"/>
        <end position="512"/>
    </location>
</feature>
<evidence type="ECO:0000256" key="1">
    <source>
        <dbReference type="ARBA" id="ARBA00022450"/>
    </source>
</evidence>
<name>A0A0L8LWQ1_9ACTN</name>
<dbReference type="Proteomes" id="UP000037251">
    <property type="component" value="Unassembled WGS sequence"/>
</dbReference>
<feature type="domain" description="Carrier" evidence="6">
    <location>
        <begin position="7"/>
        <end position="81"/>
    </location>
</feature>
<dbReference type="PROSITE" id="PS00012">
    <property type="entry name" value="PHOSPHOPANTETHEINE"/>
    <property type="match status" value="1"/>
</dbReference>
<dbReference type="InterPro" id="IPR006162">
    <property type="entry name" value="Ppantetheine_attach_site"/>
</dbReference>
<dbReference type="InterPro" id="IPR001031">
    <property type="entry name" value="Thioesterase"/>
</dbReference>
<evidence type="ECO:0000256" key="4">
    <source>
        <dbReference type="ARBA" id="ARBA00023194"/>
    </source>
</evidence>
<dbReference type="FunFam" id="3.40.47.10:FF:000019">
    <property type="entry name" value="Polyketide synthase type I"/>
    <property type="match status" value="1"/>
</dbReference>
<comment type="caution">
    <text evidence="8">The sequence shown here is derived from an EMBL/GenBank/DDBJ whole genome shotgun (WGS) entry which is preliminary data.</text>
</comment>
<dbReference type="CDD" id="cd00833">
    <property type="entry name" value="PKS"/>
    <property type="match status" value="1"/>
</dbReference>
<dbReference type="PATRIC" id="fig|67356.5.peg.1129"/>
<dbReference type="SMART" id="SM00827">
    <property type="entry name" value="PKS_AT"/>
    <property type="match status" value="1"/>
</dbReference>
<dbReference type="InterPro" id="IPR050091">
    <property type="entry name" value="PKS_NRPS_Biosynth_Enz"/>
</dbReference>
<dbReference type="Gene3D" id="3.40.50.1820">
    <property type="entry name" value="alpha/beta hydrolase"/>
    <property type="match status" value="1"/>
</dbReference>
<dbReference type="Pfam" id="PF02801">
    <property type="entry name" value="Ketoacyl-synt_C"/>
    <property type="match status" value="1"/>
</dbReference>
<proteinExistence type="predicted"/>
<dbReference type="InterPro" id="IPR014043">
    <property type="entry name" value="Acyl_transferase_dom"/>
</dbReference>
<dbReference type="GO" id="GO:0033068">
    <property type="term" value="P:macrolide biosynthetic process"/>
    <property type="evidence" value="ECO:0007669"/>
    <property type="project" value="UniProtKB-ARBA"/>
</dbReference>
<dbReference type="InterPro" id="IPR001227">
    <property type="entry name" value="Ac_transferase_dom_sf"/>
</dbReference>
<dbReference type="GO" id="GO:0071770">
    <property type="term" value="P:DIM/DIP cell wall layer assembly"/>
    <property type="evidence" value="ECO:0007669"/>
    <property type="project" value="TreeGrafter"/>
</dbReference>
<evidence type="ECO:0000259" key="6">
    <source>
        <dbReference type="PROSITE" id="PS50075"/>
    </source>
</evidence>
<dbReference type="InterPro" id="IPR032821">
    <property type="entry name" value="PKS_assoc"/>
</dbReference>
<dbReference type="Pfam" id="PF00109">
    <property type="entry name" value="ketoacyl-synt"/>
    <property type="match status" value="1"/>
</dbReference>
<dbReference type="PANTHER" id="PTHR43775">
    <property type="entry name" value="FATTY ACID SYNTHASE"/>
    <property type="match status" value="1"/>
</dbReference>
<protein>
    <submittedName>
        <fullName evidence="8">Polyketide synthase</fullName>
    </submittedName>
</protein>
<evidence type="ECO:0000313" key="9">
    <source>
        <dbReference type="Proteomes" id="UP000037251"/>
    </source>
</evidence>
<dbReference type="InterPro" id="IPR014031">
    <property type="entry name" value="Ketoacyl_synth_C"/>
</dbReference>
<dbReference type="EMBL" id="LGUS01000024">
    <property type="protein sequence ID" value="KOG42505.1"/>
    <property type="molecule type" value="Genomic_DNA"/>
</dbReference>
<dbReference type="PROSITE" id="PS00606">
    <property type="entry name" value="KS3_1"/>
    <property type="match status" value="1"/>
</dbReference>
<dbReference type="Gene3D" id="3.40.47.10">
    <property type="match status" value="1"/>
</dbReference>
<dbReference type="InterPro" id="IPR014030">
    <property type="entry name" value="Ketoacyl_synth_N"/>
</dbReference>
<dbReference type="InterPro" id="IPR009081">
    <property type="entry name" value="PP-bd_ACP"/>
</dbReference>
<dbReference type="InterPro" id="IPR036736">
    <property type="entry name" value="ACP-like_sf"/>
</dbReference>
<dbReference type="InterPro" id="IPR020806">
    <property type="entry name" value="PKS_PP-bd"/>
</dbReference>
<sequence length="1340" mass="140414">MTAVGEAALRRLITERVAAWNDMAPQDVPMDRPLADLGMSSRDAVALAGELSYALGRELPATLVWETPTGDALVARLCGDTEEVASLPVPVVTSHSEPVAVIGVGCRLPGGVHGPDGYWRLLSEGVDAIRRVPEDRWRDFTAFPPADAPPYGGYLDDIAGFDADFFHVTPREAAVMDPQQRILLEVVHEALDHAAVPAASLAGTATGVFVGISVPEYGQLTGADPAAVDPWAPAGAALSVAAGRLSYVLDTHGPSVAVDTACSSSLVAVHQACVSLRTGESDTAIAAGVNLLLSPTVGVAFGRAGALAPDGRCKPFSAAADGIGRGEGCAAVLLKRLSDAERDGDRVLAVIRATAVNSDGRSGGLMAPNPAAQQAVLKSAYARAGLDPADVDYVEAHGTGTPLGDPIEAGALDAVLGAGRDPDQPLLLGSVKGNLGHLESAAGIAGLVKTVLALHHDRIPSSLHCADGGSLGEARLRVVTEPEPWPRYGGTATAGVSGFGFGGTNAHAVLEEWQPATLPPGAGEEPAARLYPLSDTDSERLRDTAGRLADWLRTGEGGTARLADVARTLAGRTRRGPVRAAVAAGDRSELADALGALATGRPDARVVTGEGGAVRRGPVWVFSGYGSQWAGMGRRLLAEEPAFAAAVEKLDPQLAAECGLSLYEQLASGEGLDLLEVAQPVLFGLQVALAELWRSHGVEPAAVIGHSMGEVAAAVCAGALDVPDAARVIAVRARLLSRLNGGAMAVVDLDDGELDALRGELPGVHVAVHSSPRQKVVTGDETEVARLVRRLEEQGRAARAMRVVGAGHSPQVDALLPELTEALTGLAPRPPRVPVYSTVLDDPRGDRAFDAAHWAANLRRPVRLDRALAAAAADGHTTFVEISPHPVLTRAVVDTVPDARTVPTLRRDADGSAGFVRQLGALYAAGLPLPPPPGRVVDVPTPRWRHTRHWWTDGVRGDRSVPRDAAAVGAPPADVPVPAAEDGPLSALDRLRRQIAAVTGHPAARITPHAAWADLGLDSLMAVRIRTAVEREFGIELPLRDLLGTATVGEAAERIRQAVDGASPLRLLRDAGSGPPLFLVHAAGGSGDVYRTLAERLGDDRPVYGLERVEEARTVTEKARRYAQAVAAAHPDGPCLLGGWSFGGFVAQETARQLTAAGRVVELVVLIDSVRPLPRPGHTDAERIRAHLTGFAQHVADTYGARLELPYDELVATDDDGDRIDAVLRAVREAVDVPAAALEHQRASYLDLRAGEAHRPGTHDGRVVLYRATEPAPHTVRDPAYERDDEALGWDEVCPRLEVVPVRGHHLSLLDPPHVDEIAAHLRRLLGGPAHAAEAAERTH</sequence>
<organism evidence="8 9">
    <name type="scientific">Streptomyces resistomycificus</name>
    <dbReference type="NCBI Taxonomy" id="67356"/>
    <lineage>
        <taxon>Bacteria</taxon>
        <taxon>Bacillati</taxon>
        <taxon>Actinomycetota</taxon>
        <taxon>Actinomycetes</taxon>
        <taxon>Kitasatosporales</taxon>
        <taxon>Streptomycetaceae</taxon>
        <taxon>Streptomyces</taxon>
        <taxon>Streptomyces aurantiacus group</taxon>
    </lineage>
</organism>
<reference evidence="9" key="1">
    <citation type="submission" date="2015-07" db="EMBL/GenBank/DDBJ databases">
        <authorList>
            <person name="Ju K.-S."/>
            <person name="Doroghazi J.R."/>
            <person name="Metcalf W.W."/>
        </authorList>
    </citation>
    <scope>NUCLEOTIDE SEQUENCE [LARGE SCALE GENOMIC DNA]</scope>
    <source>
        <strain evidence="9">NRRL 2290</strain>
    </source>
</reference>
<dbReference type="SUPFAM" id="SSF47336">
    <property type="entry name" value="ACP-like"/>
    <property type="match status" value="2"/>
</dbReference>
<evidence type="ECO:0000313" key="8">
    <source>
        <dbReference type="EMBL" id="KOG42505.1"/>
    </source>
</evidence>
<dbReference type="InterPro" id="IPR016035">
    <property type="entry name" value="Acyl_Trfase/lysoPLipase"/>
</dbReference>
<dbReference type="InterPro" id="IPR016039">
    <property type="entry name" value="Thiolase-like"/>
</dbReference>
<evidence type="ECO:0000256" key="2">
    <source>
        <dbReference type="ARBA" id="ARBA00022553"/>
    </source>
</evidence>
<evidence type="ECO:0000256" key="3">
    <source>
        <dbReference type="ARBA" id="ARBA00022679"/>
    </source>
</evidence>
<dbReference type="PROSITE" id="PS52004">
    <property type="entry name" value="KS3_2"/>
    <property type="match status" value="1"/>
</dbReference>
<dbReference type="GO" id="GO:0005886">
    <property type="term" value="C:plasma membrane"/>
    <property type="evidence" value="ECO:0007669"/>
    <property type="project" value="TreeGrafter"/>
</dbReference>
<keyword evidence="3" id="KW-0808">Transferase</keyword>
<keyword evidence="5" id="KW-0012">Acyltransferase</keyword>
<keyword evidence="4" id="KW-0045">Antibiotic biosynthesis</keyword>
<dbReference type="SUPFAM" id="SSF53901">
    <property type="entry name" value="Thiolase-like"/>
    <property type="match status" value="1"/>
</dbReference>
<dbReference type="GO" id="GO:0006633">
    <property type="term" value="P:fatty acid biosynthetic process"/>
    <property type="evidence" value="ECO:0007669"/>
    <property type="project" value="InterPro"/>
</dbReference>
<dbReference type="SMART" id="SM00825">
    <property type="entry name" value="PKS_KS"/>
    <property type="match status" value="1"/>
</dbReference>
<dbReference type="Gene3D" id="3.30.70.250">
    <property type="entry name" value="Malonyl-CoA ACP transacylase, ACP-binding"/>
    <property type="match status" value="1"/>
</dbReference>
<dbReference type="GO" id="GO:0004312">
    <property type="term" value="F:fatty acid synthase activity"/>
    <property type="evidence" value="ECO:0007669"/>
    <property type="project" value="TreeGrafter"/>
</dbReference>
<keyword evidence="9" id="KW-1185">Reference proteome</keyword>
<gene>
    <name evidence="8" type="ORF">ADK37_05150</name>
</gene>